<evidence type="ECO:0000313" key="4">
    <source>
        <dbReference type="Proteomes" id="UP000010792"/>
    </source>
</evidence>
<gene>
    <name evidence="3" type="ORF">NT26_2335</name>
</gene>
<evidence type="ECO:0000259" key="2">
    <source>
        <dbReference type="Pfam" id="PF11127"/>
    </source>
</evidence>
<dbReference type="KEGG" id="rht:NT26_2335"/>
<keyword evidence="1" id="KW-1133">Transmembrane helix</keyword>
<reference evidence="3 4" key="1">
    <citation type="journal article" date="2013" name="Genome Biol. Evol.">
        <title>Life in an arsenic-containing gold mine: genome and physiology of the autotrophic arsenite-oxidizing bacterium rhizobium sp. NT-26.</title>
        <authorList>
            <person name="Andres J."/>
            <person name="Arsene-Ploetze F."/>
            <person name="Barbe V."/>
            <person name="Brochier-Armanet C."/>
            <person name="Cleiss-Arnold J."/>
            <person name="Coppee J.Y."/>
            <person name="Dillies M.A."/>
            <person name="Geist"/>
            <person name="L"/>
            <person name="Joublin A."/>
            <person name="Koechler S."/>
            <person name="Lassalle F."/>
            <person name="Marchal M."/>
            <person name="Medigue C."/>
            <person name="Muller D."/>
            <person name="Nesme X."/>
            <person name="Plewniak F."/>
            <person name="Proux C."/>
            <person name="Ramirez-Bahena M.H."/>
            <person name="Schenowitz C."/>
            <person name="Sismeiro O."/>
            <person name="Vallenet D."/>
            <person name="Santini J.M."/>
            <person name="Bertin P.N."/>
        </authorList>
    </citation>
    <scope>NUCLEOTIDE SEQUENCE [LARGE SCALE GENOMIC DNA]</scope>
    <source>
        <strain evidence="3 4">NT-26</strain>
    </source>
</reference>
<evidence type="ECO:0000313" key="3">
    <source>
        <dbReference type="EMBL" id="CCF20059.1"/>
    </source>
</evidence>
<organism evidence="3 4">
    <name type="scientific">Pseudorhizobium banfieldiae</name>
    <dbReference type="NCBI Taxonomy" id="1125847"/>
    <lineage>
        <taxon>Bacteria</taxon>
        <taxon>Pseudomonadati</taxon>
        <taxon>Pseudomonadota</taxon>
        <taxon>Alphaproteobacteria</taxon>
        <taxon>Hyphomicrobiales</taxon>
        <taxon>Rhizobiaceae</taxon>
        <taxon>Rhizobium/Agrobacterium group</taxon>
        <taxon>Pseudorhizobium</taxon>
    </lineage>
</organism>
<dbReference type="Proteomes" id="UP000010792">
    <property type="component" value="Chromosome"/>
</dbReference>
<accession>L0NGQ5</accession>
<dbReference type="EMBL" id="FO082820">
    <property type="protein sequence ID" value="CCF20059.1"/>
    <property type="molecule type" value="Genomic_DNA"/>
</dbReference>
<keyword evidence="1" id="KW-0472">Membrane</keyword>
<keyword evidence="1" id="KW-0812">Transmembrane</keyword>
<sequence>MFAKNVGSADRIIRVVAGILLLSLFFIYRESPWRYFALIGIVPLVTGLFATCPLYSLFGISSCPMKKVR</sequence>
<feature type="transmembrane region" description="Helical" evidence="1">
    <location>
        <begin position="35"/>
        <end position="60"/>
    </location>
</feature>
<dbReference type="Pfam" id="PF11127">
    <property type="entry name" value="YgaP-like_TM"/>
    <property type="match status" value="1"/>
</dbReference>
<dbReference type="InterPro" id="IPR021309">
    <property type="entry name" value="YgaP-like_TM"/>
</dbReference>
<dbReference type="STRING" id="1125847.NT26_2335"/>
<feature type="domain" description="Inner membrane protein YgaP-like transmembrane" evidence="2">
    <location>
        <begin position="3"/>
        <end position="66"/>
    </location>
</feature>
<dbReference type="RefSeq" id="WP_052638892.1">
    <property type="nucleotide sequence ID" value="NZ_FO082820.1"/>
</dbReference>
<dbReference type="AlphaFoldDB" id="L0NGQ5"/>
<name>L0NGQ5_9HYPH</name>
<dbReference type="OrthoDB" id="9804804at2"/>
<protein>
    <recommendedName>
        <fullName evidence="2">Inner membrane protein YgaP-like transmembrane domain-containing protein</fullName>
    </recommendedName>
</protein>
<proteinExistence type="predicted"/>
<feature type="transmembrane region" description="Helical" evidence="1">
    <location>
        <begin position="12"/>
        <end position="29"/>
    </location>
</feature>
<evidence type="ECO:0000256" key="1">
    <source>
        <dbReference type="SAM" id="Phobius"/>
    </source>
</evidence>
<keyword evidence="4" id="KW-1185">Reference proteome</keyword>